<evidence type="ECO:0000313" key="3">
    <source>
        <dbReference type="EMBL" id="MDT7041448.1"/>
    </source>
</evidence>
<accession>A0ABU3K4Y9</accession>
<proteinExistence type="predicted"/>
<evidence type="ECO:0000256" key="2">
    <source>
        <dbReference type="ARBA" id="ARBA00022840"/>
    </source>
</evidence>
<dbReference type="EMBL" id="JAQOUE010000001">
    <property type="protein sequence ID" value="MDT7041448.1"/>
    <property type="molecule type" value="Genomic_DNA"/>
</dbReference>
<dbReference type="RefSeq" id="WP_313831801.1">
    <property type="nucleotide sequence ID" value="NZ_JAQOUE010000001.1"/>
</dbReference>
<keyword evidence="4" id="KW-1185">Reference proteome</keyword>
<evidence type="ECO:0000313" key="4">
    <source>
        <dbReference type="Proteomes" id="UP001250932"/>
    </source>
</evidence>
<gene>
    <name evidence="3" type="ORF">PPG34_03750</name>
</gene>
<sequence>MAMIVSIASGKGGVGKSMVASNLGLLLARQGKRVVLVDLDIGGANLHILFGLLQPQKSLSDFVSRKVHSLDEITLEVEWGAGLRLIPGTGETLATANMPYAKKQRLIRHLQLLDADIVLLDCPPGTSYQALDFFLQGQAQIVVANPDPTSVIELYRFLKLAAIRKVLTRVLSRDHSGTKTSLMEEEFVSIEEVLAAIGDDDPATKQSAEQALREFSPLFVLNRTTPKSRVSIAYLQQVVSKFIGSELLMLGEIPADESVEQSIRIFQPVVDLAPKSSAAMALDQIMQRLLLYMAHQDRVLAQLCHTTT</sequence>
<dbReference type="PANTHER" id="PTHR43384:SF4">
    <property type="entry name" value="CELLULOSE BIOSYNTHESIS PROTEIN BCSQ-RELATED"/>
    <property type="match status" value="1"/>
</dbReference>
<dbReference type="InterPro" id="IPR050625">
    <property type="entry name" value="ParA/MinD_ATPase"/>
</dbReference>
<reference evidence="3 4" key="1">
    <citation type="journal article" date="2023" name="ISME J.">
        <title>Cultivation and genomic characterization of novel and ubiquitous marine nitrite-oxidizing bacteria from the Nitrospirales.</title>
        <authorList>
            <person name="Mueller A.J."/>
            <person name="Daebeler A."/>
            <person name="Herbold C.W."/>
            <person name="Kirkegaard R.H."/>
            <person name="Daims H."/>
        </authorList>
    </citation>
    <scope>NUCLEOTIDE SEQUENCE [LARGE SCALE GENOMIC DNA]</scope>
    <source>
        <strain evidence="3 4">EB</strain>
    </source>
</reference>
<protein>
    <submittedName>
        <fullName evidence="3">P-loop NTPase</fullName>
    </submittedName>
</protein>
<organism evidence="3 4">
    <name type="scientific">Candidatus Nitronereus thalassa</name>
    <dbReference type="NCBI Taxonomy" id="3020898"/>
    <lineage>
        <taxon>Bacteria</taxon>
        <taxon>Pseudomonadati</taxon>
        <taxon>Nitrospirota</taxon>
        <taxon>Nitrospiria</taxon>
        <taxon>Nitrospirales</taxon>
        <taxon>Nitrospiraceae</taxon>
        <taxon>Candidatus Nitronereus</taxon>
    </lineage>
</organism>
<dbReference type="Proteomes" id="UP001250932">
    <property type="component" value="Unassembled WGS sequence"/>
</dbReference>
<evidence type="ECO:0000256" key="1">
    <source>
        <dbReference type="ARBA" id="ARBA00022741"/>
    </source>
</evidence>
<comment type="caution">
    <text evidence="3">The sequence shown here is derived from an EMBL/GenBank/DDBJ whole genome shotgun (WGS) entry which is preliminary data.</text>
</comment>
<name>A0ABU3K4Y9_9BACT</name>
<dbReference type="Gene3D" id="3.40.50.300">
    <property type="entry name" value="P-loop containing nucleotide triphosphate hydrolases"/>
    <property type="match status" value="1"/>
</dbReference>
<keyword evidence="2" id="KW-0067">ATP-binding</keyword>
<dbReference type="PANTHER" id="PTHR43384">
    <property type="entry name" value="SEPTUM SITE-DETERMINING PROTEIN MIND HOMOLOG, CHLOROPLASTIC-RELATED"/>
    <property type="match status" value="1"/>
</dbReference>
<dbReference type="SUPFAM" id="SSF52540">
    <property type="entry name" value="P-loop containing nucleoside triphosphate hydrolases"/>
    <property type="match status" value="2"/>
</dbReference>
<dbReference type="InterPro" id="IPR027417">
    <property type="entry name" value="P-loop_NTPase"/>
</dbReference>
<keyword evidence="1" id="KW-0547">Nucleotide-binding</keyword>
<dbReference type="InterPro" id="IPR033756">
    <property type="entry name" value="YlxH/NBP35"/>
</dbReference>
<dbReference type="Pfam" id="PF10609">
    <property type="entry name" value="ParA"/>
    <property type="match status" value="1"/>
</dbReference>